<dbReference type="InterPro" id="IPR024133">
    <property type="entry name" value="TM_138"/>
</dbReference>
<evidence type="ECO:0000256" key="3">
    <source>
        <dbReference type="ARBA" id="ARBA00004138"/>
    </source>
</evidence>
<dbReference type="Pfam" id="PF14935">
    <property type="entry name" value="TMEM138"/>
    <property type="match status" value="1"/>
</dbReference>
<evidence type="ECO:0000256" key="1">
    <source>
        <dbReference type="ARBA" id="ARBA00003709"/>
    </source>
</evidence>
<accession>A0AAJ6VMG4</accession>
<dbReference type="GO" id="GO:0030030">
    <property type="term" value="P:cell projection organization"/>
    <property type="evidence" value="ECO:0007669"/>
    <property type="project" value="UniProtKB-KW"/>
</dbReference>
<feature type="transmembrane region" description="Helical" evidence="14">
    <location>
        <begin position="80"/>
        <end position="104"/>
    </location>
</feature>
<evidence type="ECO:0000256" key="10">
    <source>
        <dbReference type="ARBA" id="ARBA00023069"/>
    </source>
</evidence>
<evidence type="ECO:0000256" key="7">
    <source>
        <dbReference type="ARBA" id="ARBA00022692"/>
    </source>
</evidence>
<comment type="function">
    <text evidence="1">Required for ciliogenesis.</text>
</comment>
<keyword evidence="8" id="KW-0970">Cilium biogenesis/degradation</keyword>
<keyword evidence="9 14" id="KW-1133">Transmembrane helix</keyword>
<evidence type="ECO:0000256" key="13">
    <source>
        <dbReference type="ARBA" id="ARBA00023273"/>
    </source>
</evidence>
<dbReference type="GO" id="GO:0005774">
    <property type="term" value="C:vacuolar membrane"/>
    <property type="evidence" value="ECO:0007669"/>
    <property type="project" value="UniProtKB-SubCell"/>
</dbReference>
<comment type="subcellular location">
    <subcellularLocation>
        <location evidence="3">Cell projection</location>
        <location evidence="3">Cilium</location>
    </subcellularLocation>
    <subcellularLocation>
        <location evidence="2">Vacuole membrane</location>
        <topology evidence="2">Multi-pass membrane protein</topology>
    </subcellularLocation>
</comment>
<evidence type="ECO:0000256" key="14">
    <source>
        <dbReference type="SAM" id="Phobius"/>
    </source>
</evidence>
<dbReference type="RefSeq" id="XP_011495447.1">
    <property type="nucleotide sequence ID" value="XM_011497145.1"/>
</dbReference>
<feature type="transmembrane region" description="Helical" evidence="14">
    <location>
        <begin position="116"/>
        <end position="135"/>
    </location>
</feature>
<evidence type="ECO:0000256" key="8">
    <source>
        <dbReference type="ARBA" id="ARBA00022794"/>
    </source>
</evidence>
<evidence type="ECO:0000256" key="6">
    <source>
        <dbReference type="ARBA" id="ARBA00022554"/>
    </source>
</evidence>
<evidence type="ECO:0000313" key="16">
    <source>
        <dbReference type="RefSeq" id="XP_011495447.1"/>
    </source>
</evidence>
<evidence type="ECO:0000256" key="4">
    <source>
        <dbReference type="ARBA" id="ARBA00010572"/>
    </source>
</evidence>
<organism evidence="15 16">
    <name type="scientific">Ceratosolen solmsi marchali</name>
    <dbReference type="NCBI Taxonomy" id="326594"/>
    <lineage>
        <taxon>Eukaryota</taxon>
        <taxon>Metazoa</taxon>
        <taxon>Ecdysozoa</taxon>
        <taxon>Arthropoda</taxon>
        <taxon>Hexapoda</taxon>
        <taxon>Insecta</taxon>
        <taxon>Pterygota</taxon>
        <taxon>Neoptera</taxon>
        <taxon>Endopterygota</taxon>
        <taxon>Hymenoptera</taxon>
        <taxon>Apocrita</taxon>
        <taxon>Proctotrupomorpha</taxon>
        <taxon>Chalcidoidea</taxon>
        <taxon>Agaonidae</taxon>
        <taxon>Agaoninae</taxon>
        <taxon>Ceratosolen</taxon>
    </lineage>
</organism>
<sequence length="162" mass="19136">MSFLTQKQYAFTLFLQHILLLFDVCANSFSTFLRSNPTNLLILFIIQDFCLIVAFSILLINIFATYVFQAGLIKLLFVKFRMTLIICVIYIILSISLHCWHVKIHYTSPLSDFWPTTYHCLYSLHKTTAVLYYYLSRRTSLRISDPRFHKGSNWIQKQFSLN</sequence>
<dbReference type="PANTHER" id="PTHR13306:SF6">
    <property type="entry name" value="TRANSMEMBRANE PROTEIN 138"/>
    <property type="match status" value="1"/>
</dbReference>
<evidence type="ECO:0000256" key="5">
    <source>
        <dbReference type="ARBA" id="ARBA00014515"/>
    </source>
</evidence>
<reference evidence="16" key="1">
    <citation type="submission" date="2025-08" db="UniProtKB">
        <authorList>
            <consortium name="RefSeq"/>
        </authorList>
    </citation>
    <scope>IDENTIFICATION</scope>
</reference>
<evidence type="ECO:0000256" key="2">
    <source>
        <dbReference type="ARBA" id="ARBA00004128"/>
    </source>
</evidence>
<evidence type="ECO:0000256" key="11">
    <source>
        <dbReference type="ARBA" id="ARBA00023136"/>
    </source>
</evidence>
<dbReference type="Proteomes" id="UP000695007">
    <property type="component" value="Unplaced"/>
</dbReference>
<dbReference type="GO" id="GO:0005929">
    <property type="term" value="C:cilium"/>
    <property type="evidence" value="ECO:0007669"/>
    <property type="project" value="UniProtKB-SubCell"/>
</dbReference>
<dbReference type="AlphaFoldDB" id="A0AAJ6VMG4"/>
<evidence type="ECO:0000256" key="12">
    <source>
        <dbReference type="ARBA" id="ARBA00023180"/>
    </source>
</evidence>
<proteinExistence type="inferred from homology"/>
<gene>
    <name evidence="16" type="primary">LOC105360278</name>
</gene>
<keyword evidence="15" id="KW-1185">Reference proteome</keyword>
<dbReference type="KEGG" id="csol:105360278"/>
<keyword evidence="12" id="KW-0325">Glycoprotein</keyword>
<dbReference type="PANTHER" id="PTHR13306">
    <property type="entry name" value="TRANSMEMBRANE PROTEIN 138"/>
    <property type="match status" value="1"/>
</dbReference>
<evidence type="ECO:0000256" key="9">
    <source>
        <dbReference type="ARBA" id="ARBA00022989"/>
    </source>
</evidence>
<keyword evidence="13" id="KW-0966">Cell projection</keyword>
<name>A0AAJ6VMG4_9HYME</name>
<keyword evidence="10" id="KW-0969">Cilium</keyword>
<dbReference type="GeneID" id="105360278"/>
<evidence type="ECO:0000313" key="15">
    <source>
        <dbReference type="Proteomes" id="UP000695007"/>
    </source>
</evidence>
<feature type="transmembrane region" description="Helical" evidence="14">
    <location>
        <begin position="42"/>
        <end position="68"/>
    </location>
</feature>
<keyword evidence="7 14" id="KW-0812">Transmembrane</keyword>
<comment type="similarity">
    <text evidence="4">Belongs to the TMEM138 family.</text>
</comment>
<protein>
    <recommendedName>
        <fullName evidence="5">Transmembrane protein 138</fullName>
    </recommendedName>
</protein>
<keyword evidence="6" id="KW-0926">Vacuole</keyword>
<keyword evidence="11 14" id="KW-0472">Membrane</keyword>